<sequence length="150" mass="16989">MRLRLATNIIEPNAAQSKVKIKLSKTSYSSKFQVPTLWDFKSPSLLFTTKQTNKQYRYGAVVISTNAETARRDGLLLRHRRFTLGGWDSPLLRQRRTPTSSCQSPKRFCQTAPQEASRRLALLLLTTTTPLTVGVQAQSMAIGMLWECQE</sequence>
<gene>
    <name evidence="1" type="ORF">CMV_016167</name>
</gene>
<evidence type="ECO:0000313" key="1">
    <source>
        <dbReference type="EMBL" id="KAF3958979.1"/>
    </source>
</evidence>
<evidence type="ECO:0000313" key="2">
    <source>
        <dbReference type="Proteomes" id="UP000737018"/>
    </source>
</evidence>
<dbReference type="AlphaFoldDB" id="A0A8J4VRY7"/>
<organism evidence="1 2">
    <name type="scientific">Castanea mollissima</name>
    <name type="common">Chinese chestnut</name>
    <dbReference type="NCBI Taxonomy" id="60419"/>
    <lineage>
        <taxon>Eukaryota</taxon>
        <taxon>Viridiplantae</taxon>
        <taxon>Streptophyta</taxon>
        <taxon>Embryophyta</taxon>
        <taxon>Tracheophyta</taxon>
        <taxon>Spermatophyta</taxon>
        <taxon>Magnoliopsida</taxon>
        <taxon>eudicotyledons</taxon>
        <taxon>Gunneridae</taxon>
        <taxon>Pentapetalae</taxon>
        <taxon>rosids</taxon>
        <taxon>fabids</taxon>
        <taxon>Fagales</taxon>
        <taxon>Fagaceae</taxon>
        <taxon>Castanea</taxon>
    </lineage>
</organism>
<keyword evidence="2" id="KW-1185">Reference proteome</keyword>
<comment type="caution">
    <text evidence="1">The sequence shown here is derived from an EMBL/GenBank/DDBJ whole genome shotgun (WGS) entry which is preliminary data.</text>
</comment>
<accession>A0A8J4VRY7</accession>
<dbReference type="OrthoDB" id="10364590at2759"/>
<dbReference type="Proteomes" id="UP000737018">
    <property type="component" value="Unassembled WGS sequence"/>
</dbReference>
<protein>
    <submittedName>
        <fullName evidence="1">Uncharacterized protein</fullName>
    </submittedName>
</protein>
<dbReference type="EMBL" id="JRKL02002436">
    <property type="protein sequence ID" value="KAF3958979.1"/>
    <property type="molecule type" value="Genomic_DNA"/>
</dbReference>
<reference evidence="1" key="1">
    <citation type="submission" date="2020-03" db="EMBL/GenBank/DDBJ databases">
        <title>Castanea mollissima Vanexum genome sequencing.</title>
        <authorList>
            <person name="Staton M."/>
        </authorList>
    </citation>
    <scope>NUCLEOTIDE SEQUENCE</scope>
    <source>
        <tissue evidence="1">Leaf</tissue>
    </source>
</reference>
<name>A0A8J4VRY7_9ROSI</name>
<proteinExistence type="predicted"/>